<dbReference type="InterPro" id="IPR050425">
    <property type="entry name" value="NAD(P)_dehydrat-like"/>
</dbReference>
<dbReference type="InterPro" id="IPR036291">
    <property type="entry name" value="NAD(P)-bd_dom_sf"/>
</dbReference>
<evidence type="ECO:0000313" key="4">
    <source>
        <dbReference type="EMBL" id="KAK0494656.1"/>
    </source>
</evidence>
<accession>A0AA39Q208</accession>
<dbReference type="PANTHER" id="PTHR10366:SF564">
    <property type="entry name" value="STEROL-4-ALPHA-CARBOXYLATE 3-DEHYDROGENASE, DECARBOXYLATING"/>
    <property type="match status" value="1"/>
</dbReference>
<evidence type="ECO:0000313" key="5">
    <source>
        <dbReference type="Proteomes" id="UP001175228"/>
    </source>
</evidence>
<feature type="domain" description="NAD-dependent epimerase/dehydratase" evidence="3">
    <location>
        <begin position="32"/>
        <end position="268"/>
    </location>
</feature>
<dbReference type="Proteomes" id="UP001175228">
    <property type="component" value="Unassembled WGS sequence"/>
</dbReference>
<sequence>MRGVCTMSWTARQLNPLPDTRTMSCSNNSKIIFVTGGTGFIGFQILVQLLDSGYSVRASARGKKVDLLRNALSKYKNIEVVCIPDIFGDDLSNVLTGVYGIIHVAAPLPGAESERTIRDATEGSLHILNAAVQAGVSRIVATSSAATFPVGGPYGPDNWFPVTCEDAKHTNNGLTYLLAKKLTDQVFIKFSESHPELNISILGPGLTFGPFAPGFEQLLPEPNYKSFSSNAYLYALLRPDNVHFPVHVQNGAIDVRDAARAHLLALESLPTLRKRFAIVSPHQSSYKTALEIIAQERRALKYRLADPAKAPVWPSYTLNVDRVKIEKAIGLKTDSYIPWAQTVVDTVDSLLAIENHWRAKGFHVEVPSTSPFPFTVSKL</sequence>
<evidence type="ECO:0000259" key="3">
    <source>
        <dbReference type="Pfam" id="PF01370"/>
    </source>
</evidence>
<evidence type="ECO:0000256" key="1">
    <source>
        <dbReference type="ARBA" id="ARBA00023002"/>
    </source>
</evidence>
<dbReference type="GO" id="GO:0016616">
    <property type="term" value="F:oxidoreductase activity, acting on the CH-OH group of donors, NAD or NADP as acceptor"/>
    <property type="evidence" value="ECO:0007669"/>
    <property type="project" value="TreeGrafter"/>
</dbReference>
<organism evidence="4 5">
    <name type="scientific">Armillaria luteobubalina</name>
    <dbReference type="NCBI Taxonomy" id="153913"/>
    <lineage>
        <taxon>Eukaryota</taxon>
        <taxon>Fungi</taxon>
        <taxon>Dikarya</taxon>
        <taxon>Basidiomycota</taxon>
        <taxon>Agaricomycotina</taxon>
        <taxon>Agaricomycetes</taxon>
        <taxon>Agaricomycetidae</taxon>
        <taxon>Agaricales</taxon>
        <taxon>Marasmiineae</taxon>
        <taxon>Physalacriaceae</taxon>
        <taxon>Armillaria</taxon>
    </lineage>
</organism>
<dbReference type="PANTHER" id="PTHR10366">
    <property type="entry name" value="NAD DEPENDENT EPIMERASE/DEHYDRATASE"/>
    <property type="match status" value="1"/>
</dbReference>
<comment type="similarity">
    <text evidence="2">Belongs to the NAD(P)-dependent epimerase/dehydratase family. Dihydroflavonol-4-reductase subfamily.</text>
</comment>
<dbReference type="EMBL" id="JAUEPU010000020">
    <property type="protein sequence ID" value="KAK0494656.1"/>
    <property type="molecule type" value="Genomic_DNA"/>
</dbReference>
<gene>
    <name evidence="4" type="ORF">EDD18DRAFT_351965</name>
</gene>
<dbReference type="Gene3D" id="3.40.50.720">
    <property type="entry name" value="NAD(P)-binding Rossmann-like Domain"/>
    <property type="match status" value="1"/>
</dbReference>
<reference evidence="4" key="1">
    <citation type="submission" date="2023-06" db="EMBL/GenBank/DDBJ databases">
        <authorList>
            <consortium name="Lawrence Berkeley National Laboratory"/>
            <person name="Ahrendt S."/>
            <person name="Sahu N."/>
            <person name="Indic B."/>
            <person name="Wong-Bajracharya J."/>
            <person name="Merenyi Z."/>
            <person name="Ke H.-M."/>
            <person name="Monk M."/>
            <person name="Kocsube S."/>
            <person name="Drula E."/>
            <person name="Lipzen A."/>
            <person name="Balint B."/>
            <person name="Henrissat B."/>
            <person name="Andreopoulos B."/>
            <person name="Martin F.M."/>
            <person name="Harder C.B."/>
            <person name="Rigling D."/>
            <person name="Ford K.L."/>
            <person name="Foster G.D."/>
            <person name="Pangilinan J."/>
            <person name="Papanicolaou A."/>
            <person name="Barry K."/>
            <person name="LaButti K."/>
            <person name="Viragh M."/>
            <person name="Koriabine M."/>
            <person name="Yan M."/>
            <person name="Riley R."/>
            <person name="Champramary S."/>
            <person name="Plett K.L."/>
            <person name="Tsai I.J."/>
            <person name="Slot J."/>
            <person name="Sipos G."/>
            <person name="Plett J."/>
            <person name="Nagy L.G."/>
            <person name="Grigoriev I.V."/>
        </authorList>
    </citation>
    <scope>NUCLEOTIDE SEQUENCE</scope>
    <source>
        <strain evidence="4">HWK02</strain>
    </source>
</reference>
<dbReference type="Pfam" id="PF01370">
    <property type="entry name" value="Epimerase"/>
    <property type="match status" value="1"/>
</dbReference>
<protein>
    <recommendedName>
        <fullName evidence="3">NAD-dependent epimerase/dehydratase domain-containing protein</fullName>
    </recommendedName>
</protein>
<evidence type="ECO:0000256" key="2">
    <source>
        <dbReference type="ARBA" id="ARBA00023445"/>
    </source>
</evidence>
<dbReference type="InterPro" id="IPR001509">
    <property type="entry name" value="Epimerase_deHydtase"/>
</dbReference>
<dbReference type="SUPFAM" id="SSF51735">
    <property type="entry name" value="NAD(P)-binding Rossmann-fold domains"/>
    <property type="match status" value="1"/>
</dbReference>
<keyword evidence="1" id="KW-0560">Oxidoreductase</keyword>
<name>A0AA39Q208_9AGAR</name>
<keyword evidence="5" id="KW-1185">Reference proteome</keyword>
<comment type="caution">
    <text evidence="4">The sequence shown here is derived from an EMBL/GenBank/DDBJ whole genome shotgun (WGS) entry which is preliminary data.</text>
</comment>
<proteinExistence type="inferred from homology"/>
<dbReference type="AlphaFoldDB" id="A0AA39Q208"/>